<dbReference type="AlphaFoldDB" id="A0A8K0UVZ0"/>
<feature type="compositionally biased region" description="Basic residues" evidence="1">
    <location>
        <begin position="114"/>
        <end position="123"/>
    </location>
</feature>
<evidence type="ECO:0000313" key="2">
    <source>
        <dbReference type="EMBL" id="KAH8103870.1"/>
    </source>
</evidence>
<name>A0A8K0UVZ0_9AGAR</name>
<feature type="compositionally biased region" description="Basic and acidic residues" evidence="1">
    <location>
        <begin position="228"/>
        <end position="250"/>
    </location>
</feature>
<feature type="compositionally biased region" description="Polar residues" evidence="1">
    <location>
        <begin position="385"/>
        <end position="399"/>
    </location>
</feature>
<feature type="compositionally biased region" description="Polar residues" evidence="1">
    <location>
        <begin position="97"/>
        <end position="110"/>
    </location>
</feature>
<feature type="compositionally biased region" description="Basic and acidic residues" evidence="1">
    <location>
        <begin position="349"/>
        <end position="365"/>
    </location>
</feature>
<gene>
    <name evidence="2" type="ORF">BXZ70DRAFT_1005432</name>
</gene>
<organism evidence="2 3">
    <name type="scientific">Cristinia sonorae</name>
    <dbReference type="NCBI Taxonomy" id="1940300"/>
    <lineage>
        <taxon>Eukaryota</taxon>
        <taxon>Fungi</taxon>
        <taxon>Dikarya</taxon>
        <taxon>Basidiomycota</taxon>
        <taxon>Agaricomycotina</taxon>
        <taxon>Agaricomycetes</taxon>
        <taxon>Agaricomycetidae</taxon>
        <taxon>Agaricales</taxon>
        <taxon>Pleurotineae</taxon>
        <taxon>Stephanosporaceae</taxon>
        <taxon>Cristinia</taxon>
    </lineage>
</organism>
<feature type="region of interest" description="Disordered" evidence="1">
    <location>
        <begin position="37"/>
        <end position="408"/>
    </location>
</feature>
<feature type="compositionally biased region" description="Low complexity" evidence="1">
    <location>
        <begin position="41"/>
        <end position="52"/>
    </location>
</feature>
<evidence type="ECO:0000256" key="1">
    <source>
        <dbReference type="SAM" id="MobiDB-lite"/>
    </source>
</evidence>
<dbReference type="OrthoDB" id="2564465at2759"/>
<accession>A0A8K0UVZ0</accession>
<reference evidence="2" key="1">
    <citation type="journal article" date="2021" name="New Phytol.">
        <title>Evolutionary innovations through gain and loss of genes in the ectomycorrhizal Boletales.</title>
        <authorList>
            <person name="Wu G."/>
            <person name="Miyauchi S."/>
            <person name="Morin E."/>
            <person name="Kuo A."/>
            <person name="Drula E."/>
            <person name="Varga T."/>
            <person name="Kohler A."/>
            <person name="Feng B."/>
            <person name="Cao Y."/>
            <person name="Lipzen A."/>
            <person name="Daum C."/>
            <person name="Hundley H."/>
            <person name="Pangilinan J."/>
            <person name="Johnson J."/>
            <person name="Barry K."/>
            <person name="LaButti K."/>
            <person name="Ng V."/>
            <person name="Ahrendt S."/>
            <person name="Min B."/>
            <person name="Choi I.G."/>
            <person name="Park H."/>
            <person name="Plett J.M."/>
            <person name="Magnuson J."/>
            <person name="Spatafora J.W."/>
            <person name="Nagy L.G."/>
            <person name="Henrissat B."/>
            <person name="Grigoriev I.V."/>
            <person name="Yang Z.L."/>
            <person name="Xu J."/>
            <person name="Martin F.M."/>
        </authorList>
    </citation>
    <scope>NUCLEOTIDE SEQUENCE</scope>
    <source>
        <strain evidence="2">KKN 215</strain>
    </source>
</reference>
<evidence type="ECO:0000313" key="3">
    <source>
        <dbReference type="Proteomes" id="UP000813824"/>
    </source>
</evidence>
<proteinExistence type="predicted"/>
<keyword evidence="3" id="KW-1185">Reference proteome</keyword>
<dbReference type="EMBL" id="JAEVFJ010000006">
    <property type="protein sequence ID" value="KAH8103870.1"/>
    <property type="molecule type" value="Genomic_DNA"/>
</dbReference>
<dbReference type="Proteomes" id="UP000813824">
    <property type="component" value="Unassembled WGS sequence"/>
</dbReference>
<comment type="caution">
    <text evidence="2">The sequence shown here is derived from an EMBL/GenBank/DDBJ whole genome shotgun (WGS) entry which is preliminary data.</text>
</comment>
<protein>
    <submittedName>
        <fullName evidence="2">Uncharacterized protein</fullName>
    </submittedName>
</protein>
<sequence>MGSSLSNLSTQSVVVVLVVVSAVSYTVLQRVLLPNTASTDGKSTAGTVTGAAGKKGKKGKAASSSVQSDTGIAARSTAGKPTVVPFPAVIPGGFDSQPITSGQEQDADTSTKAVKGKKKKGKKAGTPVAGGGTRPIPLDAQSESSATAPESHAPTTKPAKKKSPTPKPAPPSVSLIDTDDTWTRVEPRRRTGAQQSPATSHSRDTSGALGSDAGISTPVTGNSSPVAERTEDEVHLKPQDNRRTLAEKLLPKPRKTGVDDMLETPDYPTVARVMRVAPRPDERPAAGFSWADYEDVDDSRTADDADGEDEGGWVTKTTSKPRPKTGRSTSEPQQRAPEALTKKQRQNAAKREAQKSAKADAEAERLALLAKHKRELERTKMLEQATKSSKVSGGMSASMNDKGHLVWD</sequence>